<comment type="caution">
    <text evidence="3">The sequence shown here is derived from an EMBL/GenBank/DDBJ whole genome shotgun (WGS) entry which is preliminary data.</text>
</comment>
<feature type="chain" id="PRO_5021508201" description="Bypass-of-forespore C N-terminal domain-containing protein" evidence="1">
    <location>
        <begin position="24"/>
        <end position="95"/>
    </location>
</feature>
<protein>
    <recommendedName>
        <fullName evidence="2">Bypass-of-forespore C N-terminal domain-containing protein</fullName>
    </recommendedName>
</protein>
<dbReference type="Pfam" id="PF08977">
    <property type="entry name" value="BOFC_N"/>
    <property type="match status" value="1"/>
</dbReference>
<name>A0A4Y8LE84_9BACL</name>
<feature type="domain" description="Bypass-of-forespore C N-terminal" evidence="2">
    <location>
        <begin position="32"/>
        <end position="76"/>
    </location>
</feature>
<dbReference type="EMBL" id="SORX01000005">
    <property type="protein sequence ID" value="TFE01041.1"/>
    <property type="molecule type" value="Genomic_DNA"/>
</dbReference>
<evidence type="ECO:0000259" key="2">
    <source>
        <dbReference type="Pfam" id="PF08977"/>
    </source>
</evidence>
<proteinExistence type="predicted"/>
<keyword evidence="1" id="KW-0732">Signal</keyword>
<evidence type="ECO:0000313" key="3">
    <source>
        <dbReference type="EMBL" id="TFE01041.1"/>
    </source>
</evidence>
<dbReference type="InterPro" id="IPR015071">
    <property type="entry name" value="BOFC_N"/>
</dbReference>
<dbReference type="InterPro" id="IPR038118">
    <property type="entry name" value="BOFC_N_sf"/>
</dbReference>
<reference evidence="3 4" key="1">
    <citation type="submission" date="2019-03" db="EMBL/GenBank/DDBJ databases">
        <authorList>
            <person name="Yang Y."/>
        </authorList>
    </citation>
    <scope>NUCLEOTIDE SEQUENCE [LARGE SCALE GENOMIC DNA]</scope>
    <source>
        <strain evidence="3 4">ASL-1</strain>
    </source>
</reference>
<organism evidence="3 4">
    <name type="scientific">Jeotgalibacillus salarius</name>
    <dbReference type="NCBI Taxonomy" id="546023"/>
    <lineage>
        <taxon>Bacteria</taxon>
        <taxon>Bacillati</taxon>
        <taxon>Bacillota</taxon>
        <taxon>Bacilli</taxon>
        <taxon>Bacillales</taxon>
        <taxon>Caryophanaceae</taxon>
        <taxon>Jeotgalibacillus</taxon>
    </lineage>
</organism>
<keyword evidence="4" id="KW-1185">Reference proteome</keyword>
<accession>A0A4Y8LE84</accession>
<dbReference type="Proteomes" id="UP000297776">
    <property type="component" value="Unassembled WGS sequence"/>
</dbReference>
<evidence type="ECO:0000256" key="1">
    <source>
        <dbReference type="SAM" id="SignalP"/>
    </source>
</evidence>
<dbReference type="Gene3D" id="3.10.20.420">
    <property type="entry name" value="Bypass-of-forespore C, N-terminal domain"/>
    <property type="match status" value="1"/>
</dbReference>
<sequence length="95" mass="10832">MKIFVTMLMCLLLSSIHVDQTYAAQLSLNLAIETIYQNGEKGIEHRTESFEAMEDFFAAYSSLQIIDMSNELITLRTSEKEVSPLVKLSGYYEID</sequence>
<gene>
    <name evidence="3" type="ORF">E2626_10280</name>
</gene>
<evidence type="ECO:0000313" key="4">
    <source>
        <dbReference type="Proteomes" id="UP000297776"/>
    </source>
</evidence>
<dbReference type="OrthoDB" id="2678751at2"/>
<feature type="signal peptide" evidence="1">
    <location>
        <begin position="1"/>
        <end position="23"/>
    </location>
</feature>
<dbReference type="AlphaFoldDB" id="A0A4Y8LE84"/>
<dbReference type="RefSeq" id="WP_134381663.1">
    <property type="nucleotide sequence ID" value="NZ_SORX01000005.1"/>
</dbReference>